<dbReference type="Gene3D" id="3.20.80.10">
    <property type="entry name" value="Regulatory factor, effector binding domain"/>
    <property type="match status" value="1"/>
</dbReference>
<feature type="domain" description="AraC effector-binding" evidence="1">
    <location>
        <begin position="5"/>
        <end position="162"/>
    </location>
</feature>
<dbReference type="GO" id="GO:0003677">
    <property type="term" value="F:DNA binding"/>
    <property type="evidence" value="ECO:0007669"/>
    <property type="project" value="UniProtKB-KW"/>
</dbReference>
<keyword evidence="3" id="KW-1185">Reference proteome</keyword>
<name>A0A1E5LD53_9BACI</name>
<dbReference type="SUPFAM" id="SSF55136">
    <property type="entry name" value="Probable bacterial effector-binding domain"/>
    <property type="match status" value="1"/>
</dbReference>
<dbReference type="InterPro" id="IPR029441">
    <property type="entry name" value="Cass2"/>
</dbReference>
<organism evidence="2 3">
    <name type="scientific">Bacillus solimangrovi</name>
    <dbReference type="NCBI Taxonomy" id="1305675"/>
    <lineage>
        <taxon>Bacteria</taxon>
        <taxon>Bacillati</taxon>
        <taxon>Bacillota</taxon>
        <taxon>Bacilli</taxon>
        <taxon>Bacillales</taxon>
        <taxon>Bacillaceae</taxon>
        <taxon>Bacillus</taxon>
    </lineage>
</organism>
<dbReference type="Proteomes" id="UP000095209">
    <property type="component" value="Unassembled WGS sequence"/>
</dbReference>
<dbReference type="RefSeq" id="WP_069717965.1">
    <property type="nucleotide sequence ID" value="NZ_MJEH01000038.1"/>
</dbReference>
<accession>A0A1E5LD53</accession>
<dbReference type="PANTHER" id="PTHR36444">
    <property type="entry name" value="TRANSCRIPTIONAL REGULATOR PROTEIN YOBU-RELATED"/>
    <property type="match status" value="1"/>
</dbReference>
<evidence type="ECO:0000313" key="3">
    <source>
        <dbReference type="Proteomes" id="UP000095209"/>
    </source>
</evidence>
<dbReference type="InterPro" id="IPR010499">
    <property type="entry name" value="AraC_E-bd"/>
</dbReference>
<keyword evidence="2" id="KW-0238">DNA-binding</keyword>
<dbReference type="STRING" id="1305675.BFG57_17220"/>
<sequence>MLKTVQISDVMRKSGFFFIGKAETTTNEAEIKGEGVIPTQWGSLYESHLLEQIPNKKNSAIIALYTDYESGELGEYTFALGSEVTAVDDVPDNLKSYQIVEGNYIVFTTRRGPVQTVVMEAWQYIWEWSKTNERAFRTDFELYDERCTDPENSEVDIYISVK</sequence>
<dbReference type="SMART" id="SM00871">
    <property type="entry name" value="AraC_E_bind"/>
    <property type="match status" value="1"/>
</dbReference>
<dbReference type="InterPro" id="IPR053182">
    <property type="entry name" value="YobU-like_regulator"/>
</dbReference>
<dbReference type="InterPro" id="IPR011256">
    <property type="entry name" value="Reg_factor_effector_dom_sf"/>
</dbReference>
<dbReference type="PANTHER" id="PTHR36444:SF2">
    <property type="entry name" value="TRANSCRIPTIONAL REGULATOR PROTEIN YOBU-RELATED"/>
    <property type="match status" value="1"/>
</dbReference>
<dbReference type="Pfam" id="PF14526">
    <property type="entry name" value="Cass2"/>
    <property type="match status" value="1"/>
</dbReference>
<dbReference type="AlphaFoldDB" id="A0A1E5LD53"/>
<reference evidence="2 3" key="1">
    <citation type="submission" date="2016-08" db="EMBL/GenBank/DDBJ databases">
        <title>Genome of Bacillus solimangrovi GH2-4.</title>
        <authorList>
            <person name="Lim S."/>
            <person name="Kim B.-C."/>
        </authorList>
    </citation>
    <scope>NUCLEOTIDE SEQUENCE [LARGE SCALE GENOMIC DNA]</scope>
    <source>
        <strain evidence="2 3">GH2-4</strain>
    </source>
</reference>
<proteinExistence type="predicted"/>
<dbReference type="EMBL" id="MJEH01000038">
    <property type="protein sequence ID" value="OEH92005.1"/>
    <property type="molecule type" value="Genomic_DNA"/>
</dbReference>
<gene>
    <name evidence="2" type="ORF">BFG57_17220</name>
</gene>
<evidence type="ECO:0000313" key="2">
    <source>
        <dbReference type="EMBL" id="OEH92005.1"/>
    </source>
</evidence>
<comment type="caution">
    <text evidence="2">The sequence shown here is derived from an EMBL/GenBank/DDBJ whole genome shotgun (WGS) entry which is preliminary data.</text>
</comment>
<protein>
    <submittedName>
        <fullName evidence="2">DNA-binding protein</fullName>
    </submittedName>
</protein>
<evidence type="ECO:0000259" key="1">
    <source>
        <dbReference type="SMART" id="SM00871"/>
    </source>
</evidence>